<evidence type="ECO:0000313" key="2">
    <source>
        <dbReference type="Proteomes" id="UP000009101"/>
    </source>
</evidence>
<dbReference type="Proteomes" id="UP000009101">
    <property type="component" value="Chromosome"/>
</dbReference>
<organism evidence="1 2">
    <name type="scientific">Bartonella clarridgeiae (strain CCUG 45776 / CIP 104772 / 73)</name>
    <dbReference type="NCBI Taxonomy" id="696125"/>
    <lineage>
        <taxon>Bacteria</taxon>
        <taxon>Pseudomonadati</taxon>
        <taxon>Pseudomonadota</taxon>
        <taxon>Alphaproteobacteria</taxon>
        <taxon>Hyphomicrobiales</taxon>
        <taxon>Bartonellaceae</taxon>
        <taxon>Bartonella</taxon>
    </lineage>
</organism>
<accession>E6YHZ0</accession>
<keyword evidence="2" id="KW-1185">Reference proteome</keyword>
<reference evidence="2" key="1">
    <citation type="submission" date="2009-11" db="EMBL/GenBank/DDBJ databases">
        <title>Genome sequencing of Bartonella species and comparative genomics.</title>
        <authorList>
            <person name="Engel P."/>
            <person name="Salzburger W."/>
            <person name="Marius L."/>
            <person name="Chao-Chin C."/>
            <person name="Soichi M."/>
            <person name="Christa L."/>
            <person name="Alexandra C."/>
            <person name="Aurelie L."/>
            <person name="Claudine M."/>
            <person name="Stephan S.C."/>
            <person name="Christoph D."/>
        </authorList>
    </citation>
    <scope>NUCLEOTIDE SEQUENCE [LARGE SCALE GENOMIC DNA]</scope>
    <source>
        <strain evidence="2">CIP 104772 / 73</strain>
    </source>
</reference>
<dbReference type="KEGG" id="bcd:BARCL_0797"/>
<sequence>MRYSEIIPLSMFYVDEKKIHKTIHLLKLIFMAQGENLYKFFMVKEGGSANKNLSLPNALHLIT</sequence>
<dbReference type="GO" id="GO:0016829">
    <property type="term" value="F:lyase activity"/>
    <property type="evidence" value="ECO:0007669"/>
    <property type="project" value="UniProtKB-KW"/>
</dbReference>
<dbReference type="AlphaFoldDB" id="E6YHZ0"/>
<protein>
    <submittedName>
        <fullName evidence="1">Fumarate lyase</fullName>
    </submittedName>
</protein>
<dbReference type="EMBL" id="FN645454">
    <property type="protein sequence ID" value="CBI76478.1"/>
    <property type="molecule type" value="Genomic_DNA"/>
</dbReference>
<evidence type="ECO:0000313" key="1">
    <source>
        <dbReference type="EMBL" id="CBI76478.1"/>
    </source>
</evidence>
<gene>
    <name evidence="1" type="ordered locus">BARCL_0797</name>
</gene>
<reference evidence="1 2" key="2">
    <citation type="journal article" date="2011" name="PLoS Genet.">
        <title>Parallel evolution of a type IV secretion system in radiating lineages of the host-restricted bacterial pathogen Bartonella.</title>
        <authorList>
            <person name="Engel P."/>
            <person name="Salzburger W."/>
            <person name="Liesch M."/>
            <person name="Chang C.C."/>
            <person name="Maruyama S."/>
            <person name="Lanz C."/>
            <person name="Calteau A."/>
            <person name="Lajus A."/>
            <person name="Medigue C."/>
            <person name="Schuster S.C."/>
            <person name="Dehio C."/>
        </authorList>
    </citation>
    <scope>NUCLEOTIDE SEQUENCE [LARGE SCALE GENOMIC DNA]</scope>
    <source>
        <strain evidence="2">CIP 104772 / 73</strain>
    </source>
</reference>
<proteinExistence type="predicted"/>
<name>E6YHZ0_BARC7</name>
<dbReference type="HOGENOM" id="CLU_2876713_0_0_5"/>
<keyword evidence="1" id="KW-0456">Lyase</keyword>